<sequence length="184" mass="19190">MPSLPRPLLACRLVALGIDGAVIGGYVAVLFATTMAVYYTTSGGVPDLFSAIGVAGAHGIAFATLTAPVGLYLFGTEATRQATVGKRVAGLVVTSRTGRRAGPGALAVRTIAKLAPWELAHWAVFRTIYYEEYLGHSPPGIVLAALYAANLLLVGYVAAVLLTRGRRGPHDYLARTAVARAAKP</sequence>
<reference evidence="8 9" key="1">
    <citation type="submission" date="2020-08" db="EMBL/GenBank/DDBJ databases">
        <title>Sequencing the genomes of 1000 actinobacteria strains.</title>
        <authorList>
            <person name="Klenk H.-P."/>
        </authorList>
    </citation>
    <scope>NUCLEOTIDE SEQUENCE [LARGE SCALE GENOMIC DNA]</scope>
    <source>
        <strain evidence="8 9">DSM 102030</strain>
    </source>
</reference>
<feature type="transmembrane region" description="Helical" evidence="6">
    <location>
        <begin position="141"/>
        <end position="162"/>
    </location>
</feature>
<dbReference type="AlphaFoldDB" id="A0A7W7REM4"/>
<comment type="caution">
    <text evidence="8">The sequence shown here is derived from an EMBL/GenBank/DDBJ whole genome shotgun (WGS) entry which is preliminary data.</text>
</comment>
<evidence type="ECO:0000259" key="7">
    <source>
        <dbReference type="Pfam" id="PF06271"/>
    </source>
</evidence>
<keyword evidence="3 6" id="KW-0812">Transmembrane</keyword>
<dbReference type="InterPro" id="IPR051791">
    <property type="entry name" value="Pra-immunoreactive"/>
</dbReference>
<comment type="subcellular location">
    <subcellularLocation>
        <location evidence="1">Cell membrane</location>
        <topology evidence="1">Multi-pass membrane protein</topology>
    </subcellularLocation>
</comment>
<keyword evidence="5 6" id="KW-0472">Membrane</keyword>
<protein>
    <submittedName>
        <fullName evidence="8">Putative RDD family membrane protein YckC</fullName>
    </submittedName>
</protein>
<dbReference type="EMBL" id="JACHJT010000001">
    <property type="protein sequence ID" value="MBB4930546.1"/>
    <property type="molecule type" value="Genomic_DNA"/>
</dbReference>
<dbReference type="Proteomes" id="UP000523007">
    <property type="component" value="Unassembled WGS sequence"/>
</dbReference>
<dbReference type="InterPro" id="IPR010432">
    <property type="entry name" value="RDD"/>
</dbReference>
<dbReference type="GO" id="GO:0005886">
    <property type="term" value="C:plasma membrane"/>
    <property type="evidence" value="ECO:0007669"/>
    <property type="project" value="UniProtKB-SubCell"/>
</dbReference>
<evidence type="ECO:0000256" key="6">
    <source>
        <dbReference type="SAM" id="Phobius"/>
    </source>
</evidence>
<feature type="domain" description="RDD" evidence="7">
    <location>
        <begin position="9"/>
        <end position="174"/>
    </location>
</feature>
<accession>A0A7W7REM4</accession>
<keyword evidence="9" id="KW-1185">Reference proteome</keyword>
<feature type="transmembrane region" description="Helical" evidence="6">
    <location>
        <begin position="51"/>
        <end position="74"/>
    </location>
</feature>
<evidence type="ECO:0000256" key="4">
    <source>
        <dbReference type="ARBA" id="ARBA00022989"/>
    </source>
</evidence>
<name>A0A7W7REM4_9ACTN</name>
<gene>
    <name evidence="8" type="ORF">F4561_001366</name>
</gene>
<evidence type="ECO:0000313" key="8">
    <source>
        <dbReference type="EMBL" id="MBB4930546.1"/>
    </source>
</evidence>
<dbReference type="Pfam" id="PF06271">
    <property type="entry name" value="RDD"/>
    <property type="match status" value="1"/>
</dbReference>
<dbReference type="RefSeq" id="WP_184575828.1">
    <property type="nucleotide sequence ID" value="NZ_JACHJT010000001.1"/>
</dbReference>
<evidence type="ECO:0000313" key="9">
    <source>
        <dbReference type="Proteomes" id="UP000523007"/>
    </source>
</evidence>
<keyword evidence="4 6" id="KW-1133">Transmembrane helix</keyword>
<feature type="transmembrane region" description="Helical" evidence="6">
    <location>
        <begin position="20"/>
        <end position="39"/>
    </location>
</feature>
<dbReference type="PANTHER" id="PTHR36115">
    <property type="entry name" value="PROLINE-RICH ANTIGEN HOMOLOG-RELATED"/>
    <property type="match status" value="1"/>
</dbReference>
<evidence type="ECO:0000256" key="3">
    <source>
        <dbReference type="ARBA" id="ARBA00022692"/>
    </source>
</evidence>
<evidence type="ECO:0000256" key="1">
    <source>
        <dbReference type="ARBA" id="ARBA00004651"/>
    </source>
</evidence>
<proteinExistence type="predicted"/>
<organism evidence="8 9">
    <name type="scientific">Lipingzhangella halophila</name>
    <dbReference type="NCBI Taxonomy" id="1783352"/>
    <lineage>
        <taxon>Bacteria</taxon>
        <taxon>Bacillati</taxon>
        <taxon>Actinomycetota</taxon>
        <taxon>Actinomycetes</taxon>
        <taxon>Streptosporangiales</taxon>
        <taxon>Nocardiopsidaceae</taxon>
        <taxon>Lipingzhangella</taxon>
    </lineage>
</organism>
<keyword evidence="2" id="KW-1003">Cell membrane</keyword>
<evidence type="ECO:0000256" key="2">
    <source>
        <dbReference type="ARBA" id="ARBA00022475"/>
    </source>
</evidence>
<evidence type="ECO:0000256" key="5">
    <source>
        <dbReference type="ARBA" id="ARBA00023136"/>
    </source>
</evidence>
<dbReference type="PANTHER" id="PTHR36115:SF4">
    <property type="entry name" value="MEMBRANE PROTEIN"/>
    <property type="match status" value="1"/>
</dbReference>